<dbReference type="PANTHER" id="PTHR21110:SF0">
    <property type="entry name" value="PHOSPHOPENTOMUTASE"/>
    <property type="match status" value="1"/>
</dbReference>
<dbReference type="InterPro" id="IPR010045">
    <property type="entry name" value="DeoB"/>
</dbReference>
<dbReference type="Gene3D" id="3.40.720.10">
    <property type="entry name" value="Alkaline Phosphatase, subunit A"/>
    <property type="match status" value="1"/>
</dbReference>
<name>A0A2N0VER7_9BACT</name>
<keyword evidence="2" id="KW-0479">Metal-binding</keyword>
<dbReference type="EMBL" id="PISP01000006">
    <property type="protein sequence ID" value="PKD42676.1"/>
    <property type="molecule type" value="Genomic_DNA"/>
</dbReference>
<feature type="domain" description="Metalloenzyme" evidence="4">
    <location>
        <begin position="191"/>
        <end position="295"/>
    </location>
</feature>
<accession>A0A2N0VER7</accession>
<dbReference type="PANTHER" id="PTHR21110">
    <property type="entry name" value="PHOSPHOPENTOMUTASE"/>
    <property type="match status" value="1"/>
</dbReference>
<keyword evidence="3" id="KW-0464">Manganese</keyword>
<dbReference type="AlphaFoldDB" id="A0A2N0VER7"/>
<dbReference type="GO" id="GO:0008973">
    <property type="term" value="F:phosphopentomutase activity"/>
    <property type="evidence" value="ECO:0007669"/>
    <property type="project" value="InterPro"/>
</dbReference>
<dbReference type="InterPro" id="IPR006124">
    <property type="entry name" value="Metalloenzyme"/>
</dbReference>
<keyword evidence="6" id="KW-1185">Reference proteome</keyword>
<evidence type="ECO:0000313" key="5">
    <source>
        <dbReference type="EMBL" id="PKD42676.1"/>
    </source>
</evidence>
<sequence length="306" mass="34219">MSVLFVFIDGVGVGDKTKNNPLADSTLKSFSYFTNGDGLHSGLDEVIEDDKLFLKIDANLDVEGLPQSGTGQASLFSGENASKIAGKHFGPFPYSSTKFLLEKRSLFHKAIESGFKPHFLNAYPELFFTKSEKRDRWTCTTLMAKSAGLKLNGIDEILNEEALTAEIIQKAWRESLNLDVPVITPEDASVRALRSMNKYDLVLYEYYLTDKAGHAMSKKKSREVLNILDRFLSSVIQNLEKDDTLVITSDHGNLEDLSIKTHTRNPVPLFVKGDTKPFLETKSILDITPAIIEVLKRDRNKKSPSK</sequence>
<evidence type="ECO:0000313" key="6">
    <source>
        <dbReference type="Proteomes" id="UP000233398"/>
    </source>
</evidence>
<dbReference type="GO" id="GO:0009117">
    <property type="term" value="P:nucleotide metabolic process"/>
    <property type="evidence" value="ECO:0007669"/>
    <property type="project" value="InterPro"/>
</dbReference>
<reference evidence="5 6" key="1">
    <citation type="submission" date="2017-11" db="EMBL/GenBank/DDBJ databases">
        <title>Rhodohalobacter 15182 sp. nov., isolated from a salt lake.</title>
        <authorList>
            <person name="Han S."/>
        </authorList>
    </citation>
    <scope>NUCLEOTIDE SEQUENCE [LARGE SCALE GENOMIC DNA]</scope>
    <source>
        <strain evidence="5 6">15182</strain>
    </source>
</reference>
<dbReference type="SUPFAM" id="SSF53649">
    <property type="entry name" value="Alkaline phosphatase-like"/>
    <property type="match status" value="1"/>
</dbReference>
<proteinExistence type="inferred from homology"/>
<gene>
    <name evidence="5" type="ORF">CWD77_14825</name>
</gene>
<dbReference type="GO" id="GO:0005829">
    <property type="term" value="C:cytosol"/>
    <property type="evidence" value="ECO:0007669"/>
    <property type="project" value="TreeGrafter"/>
</dbReference>
<evidence type="ECO:0000256" key="3">
    <source>
        <dbReference type="ARBA" id="ARBA00023211"/>
    </source>
</evidence>
<evidence type="ECO:0000256" key="1">
    <source>
        <dbReference type="ARBA" id="ARBA00010373"/>
    </source>
</evidence>
<dbReference type="GO" id="GO:0043094">
    <property type="term" value="P:metabolic compound salvage"/>
    <property type="evidence" value="ECO:0007669"/>
    <property type="project" value="InterPro"/>
</dbReference>
<evidence type="ECO:0000256" key="2">
    <source>
        <dbReference type="ARBA" id="ARBA00022723"/>
    </source>
</evidence>
<comment type="similarity">
    <text evidence="1">Belongs to the phosphopentomutase family.</text>
</comment>
<dbReference type="OrthoDB" id="9778226at2"/>
<comment type="caution">
    <text evidence="5">The sequence shown here is derived from an EMBL/GenBank/DDBJ whole genome shotgun (WGS) entry which is preliminary data.</text>
</comment>
<dbReference type="Proteomes" id="UP000233398">
    <property type="component" value="Unassembled WGS sequence"/>
</dbReference>
<protein>
    <recommendedName>
        <fullName evidence="4">Metalloenzyme domain-containing protein</fullName>
    </recommendedName>
</protein>
<dbReference type="GO" id="GO:0000287">
    <property type="term" value="F:magnesium ion binding"/>
    <property type="evidence" value="ECO:0007669"/>
    <property type="project" value="InterPro"/>
</dbReference>
<dbReference type="Pfam" id="PF01676">
    <property type="entry name" value="Metalloenzyme"/>
    <property type="match status" value="1"/>
</dbReference>
<organism evidence="5 6">
    <name type="scientific">Rhodohalobacter barkolensis</name>
    <dbReference type="NCBI Taxonomy" id="2053187"/>
    <lineage>
        <taxon>Bacteria</taxon>
        <taxon>Pseudomonadati</taxon>
        <taxon>Balneolota</taxon>
        <taxon>Balneolia</taxon>
        <taxon>Balneolales</taxon>
        <taxon>Balneolaceae</taxon>
        <taxon>Rhodohalobacter</taxon>
    </lineage>
</organism>
<evidence type="ECO:0000259" key="4">
    <source>
        <dbReference type="Pfam" id="PF01676"/>
    </source>
</evidence>
<dbReference type="InterPro" id="IPR017850">
    <property type="entry name" value="Alkaline_phosphatase_core_sf"/>
</dbReference>
<dbReference type="RefSeq" id="WP_101074371.1">
    <property type="nucleotide sequence ID" value="NZ_PISP01000006.1"/>
</dbReference>